<evidence type="ECO:0000313" key="9">
    <source>
        <dbReference type="Proteomes" id="UP000256710"/>
    </source>
</evidence>
<comment type="similarity">
    <text evidence="2">Belongs to the bacterial solute-binding protein 2 family.</text>
</comment>
<dbReference type="CDD" id="cd06321">
    <property type="entry name" value="PBP1_ABC_sugar_binding-like"/>
    <property type="match status" value="1"/>
</dbReference>
<evidence type="ECO:0000256" key="3">
    <source>
        <dbReference type="ARBA" id="ARBA00022729"/>
    </source>
</evidence>
<dbReference type="SUPFAM" id="SSF53822">
    <property type="entry name" value="Periplasmic binding protein-like I"/>
    <property type="match status" value="1"/>
</dbReference>
<dbReference type="Gene3D" id="3.40.50.2300">
    <property type="match status" value="2"/>
</dbReference>
<evidence type="ECO:0000256" key="4">
    <source>
        <dbReference type="SAM" id="SignalP"/>
    </source>
</evidence>
<name>A0A375HNJ9_9BURK</name>
<geneLocation type="plasmid" evidence="7">
    <name>II</name>
</geneLocation>
<protein>
    <submittedName>
        <fullName evidence="7">ABC transporter</fullName>
    </submittedName>
    <submittedName>
        <fullName evidence="6">Fructose ABC transport system permease protein CUT2 family</fullName>
    </submittedName>
</protein>
<reference evidence="8 9" key="1">
    <citation type="submission" date="2018-01" db="EMBL/GenBank/DDBJ databases">
        <authorList>
            <person name="Clerissi C."/>
        </authorList>
    </citation>
    <scope>NUCLEOTIDE SEQUENCE [LARGE SCALE GENOMIC DNA]</scope>
    <source>
        <strain evidence="6">Cupriavidus taiwanensis STM 6082</strain>
        <strain evidence="7">Cupriavidus taiwanensis STM 6160</strain>
        <plasmid evidence="8">ii</plasmid>
        <plasmid evidence="7">II</plasmid>
    </source>
</reference>
<accession>A0A375HNJ9</accession>
<dbReference type="EMBL" id="LT984807">
    <property type="protein sequence ID" value="SPD59808.1"/>
    <property type="molecule type" value="Genomic_DNA"/>
</dbReference>
<keyword evidence="3 4" id="KW-0732">Signal</keyword>
<evidence type="ECO:0000259" key="5">
    <source>
        <dbReference type="Pfam" id="PF13407"/>
    </source>
</evidence>
<dbReference type="Proteomes" id="UP000255168">
    <property type="component" value="Plasmid II"/>
</dbReference>
<evidence type="ECO:0000313" key="8">
    <source>
        <dbReference type="Proteomes" id="UP000255168"/>
    </source>
</evidence>
<evidence type="ECO:0000256" key="1">
    <source>
        <dbReference type="ARBA" id="ARBA00004196"/>
    </source>
</evidence>
<comment type="subcellular location">
    <subcellularLocation>
        <location evidence="1">Cell envelope</location>
    </subcellularLocation>
</comment>
<evidence type="ECO:0000313" key="7">
    <source>
        <dbReference type="EMBL" id="SPD59808.1"/>
    </source>
</evidence>
<feature type="signal peptide" evidence="4">
    <location>
        <begin position="1"/>
        <end position="24"/>
    </location>
</feature>
<dbReference type="Pfam" id="PF13407">
    <property type="entry name" value="Peripla_BP_4"/>
    <property type="match status" value="1"/>
</dbReference>
<keyword evidence="7" id="KW-0614">Plasmid</keyword>
<evidence type="ECO:0000256" key="2">
    <source>
        <dbReference type="ARBA" id="ARBA00007639"/>
    </source>
</evidence>
<evidence type="ECO:0000313" key="6">
    <source>
        <dbReference type="EMBL" id="SOZ38546.1"/>
    </source>
</evidence>
<dbReference type="Proteomes" id="UP000256710">
    <property type="component" value="Unassembled WGS sequence"/>
</dbReference>
<dbReference type="GO" id="GO:0030246">
    <property type="term" value="F:carbohydrate binding"/>
    <property type="evidence" value="ECO:0007669"/>
    <property type="project" value="UniProtKB-ARBA"/>
</dbReference>
<feature type="chain" id="PRO_5017035817" evidence="4">
    <location>
        <begin position="25"/>
        <end position="333"/>
    </location>
</feature>
<feature type="domain" description="Periplasmic binding protein" evidence="5">
    <location>
        <begin position="51"/>
        <end position="304"/>
    </location>
</feature>
<dbReference type="AlphaFoldDB" id="A0A375HNJ9"/>
<gene>
    <name evidence="6" type="primary">frcB</name>
    <name evidence="6" type="ORF">CBM2605_B110075</name>
    <name evidence="7" type="ORF">CBM2607_MP20460</name>
</gene>
<dbReference type="PANTHER" id="PTHR46847:SF2">
    <property type="entry name" value="ABC TRANSPORTER SUGAR-BINDING PROTEIN"/>
    <property type="match status" value="1"/>
</dbReference>
<dbReference type="EMBL" id="OFTC01000034">
    <property type="protein sequence ID" value="SOZ38546.1"/>
    <property type="molecule type" value="Genomic_DNA"/>
</dbReference>
<keyword evidence="9" id="KW-1185">Reference proteome</keyword>
<dbReference type="InterPro" id="IPR025997">
    <property type="entry name" value="SBP_2_dom"/>
</dbReference>
<dbReference type="GO" id="GO:0030313">
    <property type="term" value="C:cell envelope"/>
    <property type="evidence" value="ECO:0007669"/>
    <property type="project" value="UniProtKB-SubCell"/>
</dbReference>
<organism evidence="7 8">
    <name type="scientific">Cupriavidus neocaledonicus</name>
    <dbReference type="NCBI Taxonomy" id="1040979"/>
    <lineage>
        <taxon>Bacteria</taxon>
        <taxon>Pseudomonadati</taxon>
        <taxon>Pseudomonadota</taxon>
        <taxon>Betaproteobacteria</taxon>
        <taxon>Burkholderiales</taxon>
        <taxon>Burkholderiaceae</taxon>
        <taxon>Cupriavidus</taxon>
    </lineage>
</organism>
<dbReference type="InterPro" id="IPR028082">
    <property type="entry name" value="Peripla_BP_I"/>
</dbReference>
<geneLocation type="plasmid" evidence="8">
    <name>ii</name>
</geneLocation>
<sequence>MTDLILRALAAGALAALCAVPAMAQGPAPGTPAAAAAAAPASATPRPLKKVGVTLGSLGNPYFVALARGAEAAARQVNPNVKVTVLSADYDLNKQFTHIDSFIVAGVDLILINAADARAIEPAVRKARKAGIVVVAVDVAAAGADATVQTDNTQAGELACGFIADRLNGRGNVIIQNGPPVSAVLDRVKGCKAVLARHPAIRILSDDQDAKGSREGGLNVMQLYLTRFPSVDAVFTINDPQAVGADLAARQLNRRGIVIASVDGAPDIEAALKADTLVQASASQDPWAIARTAVRLGVGMMNGQRPANPTVLLPSTLVTRANVGQYKGWATPR</sequence>
<dbReference type="PANTHER" id="PTHR46847">
    <property type="entry name" value="D-ALLOSE-BINDING PERIPLASMIC PROTEIN-RELATED"/>
    <property type="match status" value="1"/>
</dbReference>
<proteinExistence type="inferred from homology"/>